<dbReference type="GO" id="GO:0006313">
    <property type="term" value="P:DNA transposition"/>
    <property type="evidence" value="ECO:0007669"/>
    <property type="project" value="InterPro"/>
</dbReference>
<sequence>MPRLLGQHDSTLEVRGMIISMWEAGVPKHEIPERVDLSVRQINRWIRRHQESAEKGRPLMNKPRTGRRYILNENQKEAAIQWTAEEPFTTATTIRDQLELSCSTDTVILILHKNGIYSRIPARKPDLTEAHANQRLRFAQNHINGIGRL</sequence>
<dbReference type="Proteomes" id="UP000801492">
    <property type="component" value="Unassembled WGS sequence"/>
</dbReference>
<dbReference type="InterPro" id="IPR009057">
    <property type="entry name" value="Homeodomain-like_sf"/>
</dbReference>
<name>A0A8K0GKG9_IGNLU</name>
<dbReference type="EMBL" id="VTPC01000634">
    <property type="protein sequence ID" value="KAF2904962.1"/>
    <property type="molecule type" value="Genomic_DNA"/>
</dbReference>
<dbReference type="GO" id="GO:0003677">
    <property type="term" value="F:DNA binding"/>
    <property type="evidence" value="ECO:0007669"/>
    <property type="project" value="InterPro"/>
</dbReference>
<comment type="subcellular location">
    <subcellularLocation>
        <location evidence="1">Nucleus</location>
    </subcellularLocation>
</comment>
<comment type="caution">
    <text evidence="3">The sequence shown here is derived from an EMBL/GenBank/DDBJ whole genome shotgun (WGS) entry which is preliminary data.</text>
</comment>
<protein>
    <recommendedName>
        <fullName evidence="2">Transposase Tc1-like domain-containing protein</fullName>
    </recommendedName>
</protein>
<dbReference type="OrthoDB" id="6376364at2759"/>
<dbReference type="AlphaFoldDB" id="A0A8K0GKG9"/>
<dbReference type="InterPro" id="IPR002492">
    <property type="entry name" value="Transposase_Tc1-like"/>
</dbReference>
<evidence type="ECO:0000313" key="3">
    <source>
        <dbReference type="EMBL" id="KAF2904962.1"/>
    </source>
</evidence>
<accession>A0A8K0GKG9</accession>
<organism evidence="3 4">
    <name type="scientific">Ignelater luminosus</name>
    <name type="common">Cucubano</name>
    <name type="synonym">Pyrophorus luminosus</name>
    <dbReference type="NCBI Taxonomy" id="2038154"/>
    <lineage>
        <taxon>Eukaryota</taxon>
        <taxon>Metazoa</taxon>
        <taxon>Ecdysozoa</taxon>
        <taxon>Arthropoda</taxon>
        <taxon>Hexapoda</taxon>
        <taxon>Insecta</taxon>
        <taxon>Pterygota</taxon>
        <taxon>Neoptera</taxon>
        <taxon>Endopterygota</taxon>
        <taxon>Coleoptera</taxon>
        <taxon>Polyphaga</taxon>
        <taxon>Elateriformia</taxon>
        <taxon>Elateroidea</taxon>
        <taxon>Elateridae</taxon>
        <taxon>Agrypninae</taxon>
        <taxon>Pyrophorini</taxon>
        <taxon>Ignelater</taxon>
    </lineage>
</organism>
<dbReference type="Pfam" id="PF01498">
    <property type="entry name" value="HTH_Tnp_Tc3_2"/>
    <property type="match status" value="1"/>
</dbReference>
<dbReference type="GO" id="GO:0015074">
    <property type="term" value="P:DNA integration"/>
    <property type="evidence" value="ECO:0007669"/>
    <property type="project" value="InterPro"/>
</dbReference>
<keyword evidence="4" id="KW-1185">Reference proteome</keyword>
<evidence type="ECO:0000313" key="4">
    <source>
        <dbReference type="Proteomes" id="UP000801492"/>
    </source>
</evidence>
<gene>
    <name evidence="3" type="ORF">ILUMI_01205</name>
</gene>
<reference evidence="3" key="1">
    <citation type="submission" date="2019-08" db="EMBL/GenBank/DDBJ databases">
        <title>The genome of the North American firefly Photinus pyralis.</title>
        <authorList>
            <consortium name="Photinus pyralis genome working group"/>
            <person name="Fallon T.R."/>
            <person name="Sander Lower S.E."/>
            <person name="Weng J.-K."/>
        </authorList>
    </citation>
    <scope>NUCLEOTIDE SEQUENCE</scope>
    <source>
        <strain evidence="3">TRF0915ILg1</strain>
        <tissue evidence="3">Whole body</tissue>
    </source>
</reference>
<evidence type="ECO:0000256" key="1">
    <source>
        <dbReference type="ARBA" id="ARBA00004123"/>
    </source>
</evidence>
<dbReference type="SUPFAM" id="SSF46689">
    <property type="entry name" value="Homeodomain-like"/>
    <property type="match status" value="1"/>
</dbReference>
<feature type="domain" description="Transposase Tc1-like" evidence="2">
    <location>
        <begin position="80"/>
        <end position="144"/>
    </location>
</feature>
<dbReference type="GO" id="GO:0005634">
    <property type="term" value="C:nucleus"/>
    <property type="evidence" value="ECO:0007669"/>
    <property type="project" value="UniProtKB-SubCell"/>
</dbReference>
<evidence type="ECO:0000259" key="2">
    <source>
        <dbReference type="Pfam" id="PF01498"/>
    </source>
</evidence>
<proteinExistence type="predicted"/>